<evidence type="ECO:0000256" key="1">
    <source>
        <dbReference type="SAM" id="MobiDB-lite"/>
    </source>
</evidence>
<feature type="region of interest" description="Disordered" evidence="1">
    <location>
        <begin position="344"/>
        <end position="396"/>
    </location>
</feature>
<accession>A0A8H6T4G0</accession>
<dbReference type="EMBL" id="JACAZF010000003">
    <property type="protein sequence ID" value="KAF7310061.1"/>
    <property type="molecule type" value="Genomic_DNA"/>
</dbReference>
<proteinExistence type="predicted"/>
<dbReference type="AlphaFoldDB" id="A0A8H6T4G0"/>
<evidence type="ECO:0000313" key="4">
    <source>
        <dbReference type="Proteomes" id="UP000636479"/>
    </source>
</evidence>
<feature type="transmembrane region" description="Helical" evidence="2">
    <location>
        <begin position="12"/>
        <end position="34"/>
    </location>
</feature>
<evidence type="ECO:0000313" key="3">
    <source>
        <dbReference type="EMBL" id="KAF7310061.1"/>
    </source>
</evidence>
<keyword evidence="2" id="KW-1133">Transmembrane helix</keyword>
<sequence>MSDSDTAFLRIQTWGLSLASAAFGLYLVSCPPCFRVLFLSREDKRCGTLCKIKWPVLVLFVLFLAKTTSSVALHLVQNLEVAADPLSISRYTYTTNLIEIVLGSGFLVYRSWLTFQRSLRVVLLSALLWVGGTVVMCLVVRVDRVDAVDGILAQSRRLGLVFWALFVALNVFATGAIAYRILVQSAHTDELYGAHESLMAEGTQSTSTSPAKRTAPPPLILRVASRTGAGRTRAGILKHAAIESCLLSTLVLLATFALFAADTEAVYAAIDVLVQAIGIAFNLVVAHDCRPGAASADPRSPSARAGTDAHELHAFARPVRTPLSLVSRQSSGIDFAFPRVFDPRRPAPAPAAQQPQRQDSLGRSTRTVSSAPLEELSVGIGSVDSGATDYGVPVDR</sequence>
<feature type="transmembrane region" description="Helical" evidence="2">
    <location>
        <begin position="240"/>
        <end position="259"/>
    </location>
</feature>
<dbReference type="Proteomes" id="UP000636479">
    <property type="component" value="Unassembled WGS sequence"/>
</dbReference>
<gene>
    <name evidence="3" type="ORF">MIND_00379100</name>
</gene>
<feature type="transmembrane region" description="Helical" evidence="2">
    <location>
        <begin position="161"/>
        <end position="182"/>
    </location>
</feature>
<feature type="transmembrane region" description="Helical" evidence="2">
    <location>
        <begin position="121"/>
        <end position="141"/>
    </location>
</feature>
<keyword evidence="2" id="KW-0472">Membrane</keyword>
<name>A0A8H6T4G0_9AGAR</name>
<feature type="transmembrane region" description="Helical" evidence="2">
    <location>
        <begin position="265"/>
        <end position="285"/>
    </location>
</feature>
<dbReference type="RefSeq" id="XP_037223511.1">
    <property type="nucleotide sequence ID" value="XM_037360626.1"/>
</dbReference>
<feature type="transmembrane region" description="Helical" evidence="2">
    <location>
        <begin position="88"/>
        <end position="109"/>
    </location>
</feature>
<feature type="compositionally biased region" description="Low complexity" evidence="1">
    <location>
        <begin position="350"/>
        <end position="359"/>
    </location>
</feature>
<reference evidence="3" key="1">
    <citation type="submission" date="2020-05" db="EMBL/GenBank/DDBJ databases">
        <title>Mycena genomes resolve the evolution of fungal bioluminescence.</title>
        <authorList>
            <person name="Tsai I.J."/>
        </authorList>
    </citation>
    <scope>NUCLEOTIDE SEQUENCE</scope>
    <source>
        <strain evidence="3">171206Taipei</strain>
    </source>
</reference>
<protein>
    <recommendedName>
        <fullName evidence="5">Transmembrane protein</fullName>
    </recommendedName>
</protein>
<feature type="transmembrane region" description="Helical" evidence="2">
    <location>
        <begin position="54"/>
        <end position="76"/>
    </location>
</feature>
<evidence type="ECO:0008006" key="5">
    <source>
        <dbReference type="Google" id="ProtNLM"/>
    </source>
</evidence>
<comment type="caution">
    <text evidence="3">The sequence shown here is derived from an EMBL/GenBank/DDBJ whole genome shotgun (WGS) entry which is preliminary data.</text>
</comment>
<evidence type="ECO:0000256" key="2">
    <source>
        <dbReference type="SAM" id="Phobius"/>
    </source>
</evidence>
<keyword evidence="2" id="KW-0812">Transmembrane</keyword>
<dbReference type="OrthoDB" id="3357408at2759"/>
<feature type="compositionally biased region" description="Polar residues" evidence="1">
    <location>
        <begin position="361"/>
        <end position="370"/>
    </location>
</feature>
<organism evidence="3 4">
    <name type="scientific">Mycena indigotica</name>
    <dbReference type="NCBI Taxonomy" id="2126181"/>
    <lineage>
        <taxon>Eukaryota</taxon>
        <taxon>Fungi</taxon>
        <taxon>Dikarya</taxon>
        <taxon>Basidiomycota</taxon>
        <taxon>Agaricomycotina</taxon>
        <taxon>Agaricomycetes</taxon>
        <taxon>Agaricomycetidae</taxon>
        <taxon>Agaricales</taxon>
        <taxon>Marasmiineae</taxon>
        <taxon>Mycenaceae</taxon>
        <taxon>Mycena</taxon>
    </lineage>
</organism>
<keyword evidence="4" id="KW-1185">Reference proteome</keyword>
<dbReference type="GeneID" id="59343142"/>